<proteinExistence type="predicted"/>
<dbReference type="AlphaFoldDB" id="U9U0J6"/>
<organism evidence="1">
    <name type="scientific">Rhizophagus irregularis (strain DAOM 181602 / DAOM 197198 / MUCL 43194)</name>
    <name type="common">Arbuscular mycorrhizal fungus</name>
    <name type="synonym">Glomus intraradices</name>
    <dbReference type="NCBI Taxonomy" id="747089"/>
    <lineage>
        <taxon>Eukaryota</taxon>
        <taxon>Fungi</taxon>
        <taxon>Fungi incertae sedis</taxon>
        <taxon>Mucoromycota</taxon>
        <taxon>Glomeromycotina</taxon>
        <taxon>Glomeromycetes</taxon>
        <taxon>Glomerales</taxon>
        <taxon>Glomeraceae</taxon>
        <taxon>Rhizophagus</taxon>
    </lineage>
</organism>
<evidence type="ECO:0000313" key="1">
    <source>
        <dbReference type="EMBL" id="ESA09136.1"/>
    </source>
</evidence>
<name>U9U0J6_RHIID</name>
<dbReference type="HOGENOM" id="CLU_2387300_0_0_1"/>
<accession>U9U0J6</accession>
<sequence length="94" mass="11161">MNSDQDKLHNYLKGQEKLSYLSYYGFLLRNRKFVGNSGLIAIDFRRITGFDNLVSIPSPQFRRPKFVVNKDFLILEEELNVKYNKLRQLRVDCD</sequence>
<protein>
    <submittedName>
        <fullName evidence="1">Uncharacterized protein</fullName>
    </submittedName>
</protein>
<dbReference type="EMBL" id="KI288439">
    <property type="protein sequence ID" value="ESA09136.1"/>
    <property type="molecule type" value="Genomic_DNA"/>
</dbReference>
<gene>
    <name evidence="1" type="ORF">GLOINDRAFT_30899</name>
</gene>
<reference evidence="1" key="1">
    <citation type="submission" date="2013-07" db="EMBL/GenBank/DDBJ databases">
        <title>The genome of an arbuscular mycorrhizal fungus provides insights into the evolution of the oldest plant symbiosis.</title>
        <authorList>
            <consortium name="DOE Joint Genome Institute"/>
            <person name="Tisserant E."/>
            <person name="Malbreil M."/>
            <person name="Kuo A."/>
            <person name="Kohler A."/>
            <person name="Symeonidi A."/>
            <person name="Balestrini R."/>
            <person name="Charron P."/>
            <person name="Duensing N."/>
            <person name="Frei-dit-Frey N."/>
            <person name="Gianinazzi-Pearson V."/>
            <person name="Gilbert B."/>
            <person name="Handa Y."/>
            <person name="Hijri M."/>
            <person name="Kaul R."/>
            <person name="Kawaguchi M."/>
            <person name="Krajinski F."/>
            <person name="Lammers P."/>
            <person name="Lapierre D."/>
            <person name="Masclaux F.G."/>
            <person name="Murat C."/>
            <person name="Morin E."/>
            <person name="Ndikumana S."/>
            <person name="Pagni M."/>
            <person name="Petitpierre D."/>
            <person name="Requena N."/>
            <person name="Rosikiewicz P."/>
            <person name="Riley R."/>
            <person name="Saito K."/>
            <person name="San Clemente H."/>
            <person name="Shapiro H."/>
            <person name="van Tuinen D."/>
            <person name="Becard G."/>
            <person name="Bonfante P."/>
            <person name="Paszkowski U."/>
            <person name="Shachar-Hill Y."/>
            <person name="Young J.P."/>
            <person name="Sanders I.R."/>
            <person name="Henrissat B."/>
            <person name="Rensing S.A."/>
            <person name="Grigoriev I.V."/>
            <person name="Corradi N."/>
            <person name="Roux C."/>
            <person name="Martin F."/>
        </authorList>
    </citation>
    <scope>NUCLEOTIDE SEQUENCE</scope>
    <source>
        <strain evidence="1">DAOM 197198</strain>
    </source>
</reference>